<evidence type="ECO:0000256" key="2">
    <source>
        <dbReference type="ARBA" id="ARBA00004173"/>
    </source>
</evidence>
<dbReference type="GO" id="GO:0008720">
    <property type="term" value="F:D-lactate dehydrogenase (NAD+) activity"/>
    <property type="evidence" value="ECO:0007669"/>
    <property type="project" value="TreeGrafter"/>
</dbReference>
<dbReference type="GO" id="GO:1903457">
    <property type="term" value="P:lactate catabolic process"/>
    <property type="evidence" value="ECO:0007669"/>
    <property type="project" value="TreeGrafter"/>
</dbReference>
<evidence type="ECO:0000256" key="5">
    <source>
        <dbReference type="ARBA" id="ARBA00023128"/>
    </source>
</evidence>
<dbReference type="AlphaFoldDB" id="A0A8X8CP41"/>
<dbReference type="GO" id="GO:0005739">
    <property type="term" value="C:mitochondrion"/>
    <property type="evidence" value="ECO:0007669"/>
    <property type="project" value="UniProtKB-SubCell"/>
</dbReference>
<dbReference type="PROSITE" id="PS51387">
    <property type="entry name" value="FAD_PCMH"/>
    <property type="match status" value="1"/>
</dbReference>
<name>A0A8X8CP41_POPTO</name>
<evidence type="ECO:0000313" key="8">
    <source>
        <dbReference type="EMBL" id="KAG6770286.1"/>
    </source>
</evidence>
<dbReference type="EC" id="1.1.2.4" evidence="6"/>
<evidence type="ECO:0000259" key="7">
    <source>
        <dbReference type="PROSITE" id="PS51387"/>
    </source>
</evidence>
<dbReference type="InterPro" id="IPR004113">
    <property type="entry name" value="FAD-bd_oxidored_4_C"/>
</dbReference>
<dbReference type="InterPro" id="IPR016166">
    <property type="entry name" value="FAD-bd_PCMH"/>
</dbReference>
<evidence type="ECO:0000256" key="4">
    <source>
        <dbReference type="ARBA" id="ARBA00023002"/>
    </source>
</evidence>
<dbReference type="PANTHER" id="PTHR11748:SF111">
    <property type="entry name" value="D-LACTATE DEHYDROGENASE, MITOCHONDRIAL-RELATED"/>
    <property type="match status" value="1"/>
</dbReference>
<proteinExistence type="predicted"/>
<protein>
    <recommendedName>
        <fullName evidence="6">D-lactate dehydrogenase (cytochrome)</fullName>
        <ecNumber evidence="6">1.1.2.4</ecNumber>
    </recommendedName>
</protein>
<gene>
    <name evidence="8" type="ORF">POTOM_025963</name>
</gene>
<dbReference type="InterPro" id="IPR006094">
    <property type="entry name" value="Oxid_FAD_bind_N"/>
</dbReference>
<organism evidence="8 9">
    <name type="scientific">Populus tomentosa</name>
    <name type="common">Chinese white poplar</name>
    <dbReference type="NCBI Taxonomy" id="118781"/>
    <lineage>
        <taxon>Eukaryota</taxon>
        <taxon>Viridiplantae</taxon>
        <taxon>Streptophyta</taxon>
        <taxon>Embryophyta</taxon>
        <taxon>Tracheophyta</taxon>
        <taxon>Spermatophyta</taxon>
        <taxon>Magnoliopsida</taxon>
        <taxon>eudicotyledons</taxon>
        <taxon>Gunneridae</taxon>
        <taxon>Pentapetalae</taxon>
        <taxon>rosids</taxon>
        <taxon>fabids</taxon>
        <taxon>Malpighiales</taxon>
        <taxon>Salicaceae</taxon>
        <taxon>Saliceae</taxon>
        <taxon>Populus</taxon>
    </lineage>
</organism>
<sequence length="316" mass="34820">MGGKRKHCVCFRNAMLESVKALHIDHMDVVVEPGIGWMELNRLLDPHGLFSPLDPGKFMEHVPGMPFFLVPLCQAGPGATIGGMCATLCSGSIAVRYGTMRDDVISLKVVLPNGDVVKTASRARKSAAGEGILGVTMEVTLWPQKIPLHSVVTMYNFLTIKDAADVAIDTMLSGIQVSRVEPLDEVQVRAVNIANKNNLTELPTLIFEFICTGNKCNSFFWGLQNQQDTEGGSMGLPSNETQQEAMISVRRMSSLSQLAELISRSRQEVDVSPLVCIVEGSFHNMILFYLNQEDQRQEAERLNHFMIHTALSMEGI</sequence>
<evidence type="ECO:0000256" key="1">
    <source>
        <dbReference type="ARBA" id="ARBA00001974"/>
    </source>
</evidence>
<keyword evidence="4" id="KW-0560">Oxidoreductase</keyword>
<dbReference type="GO" id="GO:0004458">
    <property type="term" value="F:D-lactate dehydrogenase (cytochrome) activity"/>
    <property type="evidence" value="ECO:0007669"/>
    <property type="project" value="UniProtKB-EC"/>
</dbReference>
<evidence type="ECO:0000313" key="9">
    <source>
        <dbReference type="Proteomes" id="UP000886885"/>
    </source>
</evidence>
<dbReference type="GO" id="GO:0071949">
    <property type="term" value="F:FAD binding"/>
    <property type="evidence" value="ECO:0007669"/>
    <property type="project" value="InterPro"/>
</dbReference>
<dbReference type="Pfam" id="PF02913">
    <property type="entry name" value="FAD-oxidase_C"/>
    <property type="match status" value="1"/>
</dbReference>
<comment type="subcellular location">
    <subcellularLocation>
        <location evidence="2">Mitochondrion</location>
    </subcellularLocation>
</comment>
<reference evidence="8" key="1">
    <citation type="journal article" date="2020" name="bioRxiv">
        <title>Hybrid origin of Populus tomentosa Carr. identified through genome sequencing and phylogenomic analysis.</title>
        <authorList>
            <person name="An X."/>
            <person name="Gao K."/>
            <person name="Chen Z."/>
            <person name="Li J."/>
            <person name="Yang X."/>
            <person name="Yang X."/>
            <person name="Zhou J."/>
            <person name="Guo T."/>
            <person name="Zhao T."/>
            <person name="Huang S."/>
            <person name="Miao D."/>
            <person name="Khan W.U."/>
            <person name="Rao P."/>
            <person name="Ye M."/>
            <person name="Lei B."/>
            <person name="Liao W."/>
            <person name="Wang J."/>
            <person name="Ji L."/>
            <person name="Li Y."/>
            <person name="Guo B."/>
            <person name="Mustafa N.S."/>
            <person name="Li S."/>
            <person name="Yun Q."/>
            <person name="Keller S.R."/>
            <person name="Mao J."/>
            <person name="Zhang R."/>
            <person name="Strauss S.H."/>
        </authorList>
    </citation>
    <scope>NUCLEOTIDE SEQUENCE</scope>
    <source>
        <strain evidence="8">GM15</strain>
        <tissue evidence="8">Leaf</tissue>
    </source>
</reference>
<dbReference type="Pfam" id="PF01565">
    <property type="entry name" value="FAD_binding_4"/>
    <property type="match status" value="1"/>
</dbReference>
<accession>A0A8X8CP41</accession>
<dbReference type="OrthoDB" id="5332616at2759"/>
<keyword evidence="5" id="KW-0496">Mitochondrion</keyword>
<dbReference type="Proteomes" id="UP000886885">
    <property type="component" value="Chromosome 6D"/>
</dbReference>
<feature type="domain" description="FAD-binding PCMH-type" evidence="7">
    <location>
        <begin position="1"/>
        <end position="146"/>
    </location>
</feature>
<evidence type="ECO:0000256" key="6">
    <source>
        <dbReference type="ARBA" id="ARBA00038897"/>
    </source>
</evidence>
<evidence type="ECO:0000256" key="3">
    <source>
        <dbReference type="ARBA" id="ARBA00022946"/>
    </source>
</evidence>
<dbReference type="PANTHER" id="PTHR11748">
    <property type="entry name" value="D-LACTATE DEHYDROGENASE"/>
    <property type="match status" value="1"/>
</dbReference>
<comment type="caution">
    <text evidence="8">The sequence shown here is derived from an EMBL/GenBank/DDBJ whole genome shotgun (WGS) entry which is preliminary data.</text>
</comment>
<keyword evidence="9" id="KW-1185">Reference proteome</keyword>
<dbReference type="EMBL" id="JAAWWB010000012">
    <property type="protein sequence ID" value="KAG6770286.1"/>
    <property type="molecule type" value="Genomic_DNA"/>
</dbReference>
<keyword evidence="3" id="KW-0809">Transit peptide</keyword>
<comment type="cofactor">
    <cofactor evidence="1">
        <name>FAD</name>
        <dbReference type="ChEBI" id="CHEBI:57692"/>
    </cofactor>
</comment>